<proteinExistence type="inferred from homology"/>
<reference evidence="4" key="1">
    <citation type="submission" date="2016-10" db="EMBL/GenBank/DDBJ databases">
        <authorList>
            <person name="Varghese N."/>
            <person name="Submissions S."/>
        </authorList>
    </citation>
    <scope>NUCLEOTIDE SEQUENCE [LARGE SCALE GENOMIC DNA]</scope>
    <source>
        <strain evidence="4">NRRL B-51270</strain>
    </source>
</reference>
<dbReference type="HAMAP" id="MF_02215">
    <property type="entry name" value="UbiJ"/>
    <property type="match status" value="1"/>
</dbReference>
<dbReference type="GO" id="GO:0006744">
    <property type="term" value="P:ubiquinone biosynthetic process"/>
    <property type="evidence" value="ECO:0007669"/>
    <property type="project" value="UniProtKB-UniRule"/>
</dbReference>
<gene>
    <name evidence="1" type="primary">ubiJ</name>
    <name evidence="3" type="ORF">SAMN05216421_2714</name>
</gene>
<keyword evidence="3" id="KW-0830">Ubiquinone</keyword>
<comment type="pathway">
    <text evidence="1">Cofactor biosynthesis; ubiquinone biosynthesis.</text>
</comment>
<feature type="domain" description="SCP2" evidence="2">
    <location>
        <begin position="20"/>
        <end position="112"/>
    </location>
</feature>
<dbReference type="OrthoDB" id="9796077at2"/>
<keyword evidence="4" id="KW-1185">Reference proteome</keyword>
<dbReference type="RefSeq" id="WP_093395674.1">
    <property type="nucleotide sequence ID" value="NZ_LT629736.1"/>
</dbReference>
<dbReference type="SUPFAM" id="SSF55718">
    <property type="entry name" value="SCP-like"/>
    <property type="match status" value="1"/>
</dbReference>
<organism evidence="3 4">
    <name type="scientific">Halopseudomonas xinjiangensis</name>
    <dbReference type="NCBI Taxonomy" id="487184"/>
    <lineage>
        <taxon>Bacteria</taxon>
        <taxon>Pseudomonadati</taxon>
        <taxon>Pseudomonadota</taxon>
        <taxon>Gammaproteobacteria</taxon>
        <taxon>Pseudomonadales</taxon>
        <taxon>Pseudomonadaceae</taxon>
        <taxon>Halopseudomonas</taxon>
    </lineage>
</organism>
<name>A0A1H1WXX0_9GAMM</name>
<dbReference type="InterPro" id="IPR038989">
    <property type="entry name" value="UbiJ"/>
</dbReference>
<dbReference type="EMBL" id="LT629736">
    <property type="protein sequence ID" value="SDT02008.1"/>
    <property type="molecule type" value="Genomic_DNA"/>
</dbReference>
<comment type="subcellular location">
    <subcellularLocation>
        <location evidence="1">Cytoplasm</location>
    </subcellularLocation>
</comment>
<evidence type="ECO:0000313" key="4">
    <source>
        <dbReference type="Proteomes" id="UP000243207"/>
    </source>
</evidence>
<dbReference type="PANTHER" id="PTHR38693">
    <property type="entry name" value="UBIQUINONE BIOSYNTHESIS PROTEIN UBIJ"/>
    <property type="match status" value="1"/>
</dbReference>
<sequence length="208" mass="22404">MLTQALLAAAERSISLAVSRDPLTGKRLGALAGKVIRIQSRTPDITLYLLPGEDGIVLLGPDADLAADCSLSAPASMLARLALSSQRKQLLEDPSVELSGDTQVLVDLQNVFADLRLDSEAELARWAGPVAAHALGQVARTGRDWSASTRRSLDAAIRDYLTEETRQLVGRREADSAAMAIHELRLRLDRLDARVLHLENPAADIPDA</sequence>
<comment type="function">
    <text evidence="1">Required for ubiquinone (coenzyme Q) biosynthesis. Binds hydrophobic ubiquinone biosynthetic intermediates via its SCP2 domain and is essential for the stability of the Ubi complex. May constitute a docking platform where Ubi enzymes assemble and access their SCP2-bound polyprenyl substrates.</text>
</comment>
<dbReference type="GO" id="GO:0005737">
    <property type="term" value="C:cytoplasm"/>
    <property type="evidence" value="ECO:0007669"/>
    <property type="project" value="UniProtKB-SubCell"/>
</dbReference>
<dbReference type="PANTHER" id="PTHR38693:SF1">
    <property type="entry name" value="UBIQUINONE BIOSYNTHESIS ACCESSORY FACTOR UBIJ"/>
    <property type="match status" value="1"/>
</dbReference>
<keyword evidence="1" id="KW-0963">Cytoplasm</keyword>
<dbReference type="Proteomes" id="UP000243207">
    <property type="component" value="Chromosome I"/>
</dbReference>
<keyword evidence="1" id="KW-0831">Ubiquinone biosynthesis</keyword>
<dbReference type="AlphaFoldDB" id="A0A1H1WXX0"/>
<protein>
    <recommendedName>
        <fullName evidence="1">Ubiquinone biosynthesis accessory factor UbiJ</fullName>
    </recommendedName>
</protein>
<evidence type="ECO:0000256" key="1">
    <source>
        <dbReference type="HAMAP-Rule" id="MF_02215"/>
    </source>
</evidence>
<dbReference type="STRING" id="487184.SAMN05216421_2714"/>
<dbReference type="UniPathway" id="UPA00232"/>
<dbReference type="Pfam" id="PF02036">
    <property type="entry name" value="SCP2"/>
    <property type="match status" value="1"/>
</dbReference>
<evidence type="ECO:0000259" key="2">
    <source>
        <dbReference type="Pfam" id="PF02036"/>
    </source>
</evidence>
<dbReference type="InterPro" id="IPR036527">
    <property type="entry name" value="SCP2_sterol-bd_dom_sf"/>
</dbReference>
<evidence type="ECO:0000313" key="3">
    <source>
        <dbReference type="EMBL" id="SDT02008.1"/>
    </source>
</evidence>
<accession>A0A1H1WXX0</accession>
<dbReference type="InterPro" id="IPR003033">
    <property type="entry name" value="SCP2_sterol-bd_dom"/>
</dbReference>
<comment type="similarity">
    <text evidence="1">Belongs to the UbiJ family.</text>
</comment>